<sequence>MGFSQGCNGDKFEVFIGLQAKHLNLVPLVLGFFTLVCLTTYLVINLFYLPYIHLVIYPTLLLSMVPKPNPKIGITHPFPSLTVDSILYTLLHYKNIVWDKGLVLDASLMAFIISLLHLKYVLLEIPLSRYMFSWYILIFLNFRKVSKYDDSNLKIEKEKTIEKVKNMGRDTQTQFERAQFDC</sequence>
<feature type="transmembrane region" description="Helical" evidence="1">
    <location>
        <begin position="102"/>
        <end position="121"/>
    </location>
</feature>
<name>A0A371FFW3_MUCPR</name>
<reference evidence="2" key="1">
    <citation type="submission" date="2018-05" db="EMBL/GenBank/DDBJ databases">
        <title>Draft genome of Mucuna pruriens seed.</title>
        <authorList>
            <person name="Nnadi N.E."/>
            <person name="Vos R."/>
            <person name="Hasami M.H."/>
            <person name="Devisetty U.K."/>
            <person name="Aguiy J.C."/>
        </authorList>
    </citation>
    <scope>NUCLEOTIDE SEQUENCE [LARGE SCALE GENOMIC DNA]</scope>
    <source>
        <strain evidence="2">JCA_2017</strain>
    </source>
</reference>
<dbReference type="Proteomes" id="UP000257109">
    <property type="component" value="Unassembled WGS sequence"/>
</dbReference>
<accession>A0A371FFW3</accession>
<evidence type="ECO:0000313" key="3">
    <source>
        <dbReference type="Proteomes" id="UP000257109"/>
    </source>
</evidence>
<keyword evidence="1" id="KW-0812">Transmembrane</keyword>
<keyword evidence="1" id="KW-0472">Membrane</keyword>
<feature type="transmembrane region" description="Helical" evidence="1">
    <location>
        <begin position="25"/>
        <end position="52"/>
    </location>
</feature>
<protein>
    <submittedName>
        <fullName evidence="2">Uncharacterized protein</fullName>
    </submittedName>
</protein>
<dbReference type="EMBL" id="QJKJ01009275">
    <property type="protein sequence ID" value="RDX77130.1"/>
    <property type="molecule type" value="Genomic_DNA"/>
</dbReference>
<dbReference type="AlphaFoldDB" id="A0A371FFW3"/>
<proteinExistence type="predicted"/>
<evidence type="ECO:0000256" key="1">
    <source>
        <dbReference type="SAM" id="Phobius"/>
    </source>
</evidence>
<evidence type="ECO:0000313" key="2">
    <source>
        <dbReference type="EMBL" id="RDX77130.1"/>
    </source>
</evidence>
<organism evidence="2 3">
    <name type="scientific">Mucuna pruriens</name>
    <name type="common">Velvet bean</name>
    <name type="synonym">Dolichos pruriens</name>
    <dbReference type="NCBI Taxonomy" id="157652"/>
    <lineage>
        <taxon>Eukaryota</taxon>
        <taxon>Viridiplantae</taxon>
        <taxon>Streptophyta</taxon>
        <taxon>Embryophyta</taxon>
        <taxon>Tracheophyta</taxon>
        <taxon>Spermatophyta</taxon>
        <taxon>Magnoliopsida</taxon>
        <taxon>eudicotyledons</taxon>
        <taxon>Gunneridae</taxon>
        <taxon>Pentapetalae</taxon>
        <taxon>rosids</taxon>
        <taxon>fabids</taxon>
        <taxon>Fabales</taxon>
        <taxon>Fabaceae</taxon>
        <taxon>Papilionoideae</taxon>
        <taxon>50 kb inversion clade</taxon>
        <taxon>NPAAA clade</taxon>
        <taxon>indigoferoid/millettioid clade</taxon>
        <taxon>Phaseoleae</taxon>
        <taxon>Mucuna</taxon>
    </lineage>
</organism>
<keyword evidence="1" id="KW-1133">Transmembrane helix</keyword>
<keyword evidence="3" id="KW-1185">Reference proteome</keyword>
<gene>
    <name evidence="2" type="ORF">CR513_42793</name>
</gene>
<comment type="caution">
    <text evidence="2">The sequence shown here is derived from an EMBL/GenBank/DDBJ whole genome shotgun (WGS) entry which is preliminary data.</text>
</comment>
<feature type="non-terminal residue" evidence="2">
    <location>
        <position position="1"/>
    </location>
</feature>